<dbReference type="InterPro" id="IPR050465">
    <property type="entry name" value="UPF0194_transport"/>
</dbReference>
<evidence type="ECO:0000313" key="5">
    <source>
        <dbReference type="EMBL" id="MBC8545411.1"/>
    </source>
</evidence>
<evidence type="ECO:0000256" key="2">
    <source>
        <dbReference type="ARBA" id="ARBA00009477"/>
    </source>
</evidence>
<dbReference type="Pfam" id="PF25967">
    <property type="entry name" value="RND-MFP_C"/>
    <property type="match status" value="1"/>
</dbReference>
<dbReference type="Gene3D" id="2.40.30.170">
    <property type="match status" value="1"/>
</dbReference>
<comment type="subcellular location">
    <subcellularLocation>
        <location evidence="1">Cell envelope</location>
    </subcellularLocation>
</comment>
<evidence type="ECO:0000259" key="4">
    <source>
        <dbReference type="Pfam" id="PF25967"/>
    </source>
</evidence>
<dbReference type="PANTHER" id="PTHR32347">
    <property type="entry name" value="EFFLUX SYSTEM COMPONENT YKNX-RELATED"/>
    <property type="match status" value="1"/>
</dbReference>
<dbReference type="AlphaFoldDB" id="A0A926DWK9"/>
<accession>A0A926DWK9</accession>
<dbReference type="EMBL" id="JACRST010000001">
    <property type="protein sequence ID" value="MBC8545411.1"/>
    <property type="molecule type" value="Genomic_DNA"/>
</dbReference>
<dbReference type="GO" id="GO:0016020">
    <property type="term" value="C:membrane"/>
    <property type="evidence" value="ECO:0007669"/>
    <property type="project" value="InterPro"/>
</dbReference>
<dbReference type="Gene3D" id="2.40.50.100">
    <property type="match status" value="1"/>
</dbReference>
<dbReference type="GO" id="GO:0030313">
    <property type="term" value="C:cell envelope"/>
    <property type="evidence" value="ECO:0007669"/>
    <property type="project" value="UniProtKB-SubCell"/>
</dbReference>
<dbReference type="GO" id="GO:0022857">
    <property type="term" value="F:transmembrane transporter activity"/>
    <property type="evidence" value="ECO:0007669"/>
    <property type="project" value="InterPro"/>
</dbReference>
<evidence type="ECO:0000313" key="6">
    <source>
        <dbReference type="Proteomes" id="UP000653127"/>
    </source>
</evidence>
<reference evidence="5" key="1">
    <citation type="submission" date="2020-08" db="EMBL/GenBank/DDBJ databases">
        <title>Genome public.</title>
        <authorList>
            <person name="Liu C."/>
            <person name="Sun Q."/>
        </authorList>
    </citation>
    <scope>NUCLEOTIDE SEQUENCE</scope>
    <source>
        <strain evidence="5">NSJ-31</strain>
    </source>
</reference>
<dbReference type="InterPro" id="IPR006143">
    <property type="entry name" value="RND_pump_MFP"/>
</dbReference>
<sequence length="357" mass="38549">MRVKVLLSALTLFFVLSIAFIPSMILSTATRVEVTPVRKQNYQDTVYCNGEIIEKRVKEIYLDTPVIAEQISVEVGDRVWKGQRLASIDTKLTQTALANGVNATELDYPETAELSADVATLAAQVGLSGTDIQSALNQYQEATTAETQSSKSTFIPNEITAPMNGIVTAINLQTDVLTRTSKPVLVVSDDSAYAARVSVNEADVAKLRVGNSAVITGTGFGDHKYSAVVSKIYPTARKSISGTTQQVVVDVELQIQKADERIKPGFSAKAVIATEDAGERLTVPYTAVCQGNDNREYLYVFQNNHLQKRYIETGIELADSVEVVSGVKLGEAVVTNPGDIKDESRFAYTLTGKAGAV</sequence>
<dbReference type="NCBIfam" id="TIGR01730">
    <property type="entry name" value="RND_mfp"/>
    <property type="match status" value="1"/>
</dbReference>
<comment type="caution">
    <text evidence="5">The sequence shown here is derived from an EMBL/GenBank/DDBJ whole genome shotgun (WGS) entry which is preliminary data.</text>
</comment>
<dbReference type="RefSeq" id="WP_249281564.1">
    <property type="nucleotide sequence ID" value="NZ_JACRST010000001.1"/>
</dbReference>
<comment type="similarity">
    <text evidence="2">Belongs to the membrane fusion protein (MFP) (TC 8.A.1) family.</text>
</comment>
<keyword evidence="6" id="KW-1185">Reference proteome</keyword>
<feature type="domain" description="Multidrug resistance protein MdtA-like C-terminal permuted SH3" evidence="4">
    <location>
        <begin position="281"/>
        <end position="336"/>
    </location>
</feature>
<organism evidence="5 6">
    <name type="scientific">Ligaoa zhengdingensis</name>
    <dbReference type="NCBI Taxonomy" id="2763658"/>
    <lineage>
        <taxon>Bacteria</taxon>
        <taxon>Bacillati</taxon>
        <taxon>Bacillota</taxon>
        <taxon>Clostridia</taxon>
        <taxon>Eubacteriales</taxon>
        <taxon>Oscillospiraceae</taxon>
        <taxon>Ligaoa</taxon>
    </lineage>
</organism>
<keyword evidence="3" id="KW-0175">Coiled coil</keyword>
<dbReference type="Proteomes" id="UP000653127">
    <property type="component" value="Unassembled WGS sequence"/>
</dbReference>
<proteinExistence type="inferred from homology"/>
<evidence type="ECO:0000256" key="1">
    <source>
        <dbReference type="ARBA" id="ARBA00004196"/>
    </source>
</evidence>
<gene>
    <name evidence="5" type="ORF">H8711_00475</name>
</gene>
<name>A0A926DWK9_9FIRM</name>
<dbReference type="Gene3D" id="2.40.420.20">
    <property type="match status" value="1"/>
</dbReference>
<evidence type="ECO:0000256" key="3">
    <source>
        <dbReference type="ARBA" id="ARBA00023054"/>
    </source>
</evidence>
<protein>
    <submittedName>
        <fullName evidence="5">Efflux RND transporter periplasmic adaptor subunit</fullName>
    </submittedName>
</protein>
<dbReference type="InterPro" id="IPR058627">
    <property type="entry name" value="MdtA-like_C"/>
</dbReference>